<name>A0A249MVS3_SPHXE</name>
<evidence type="ECO:0000313" key="2">
    <source>
        <dbReference type="Proteomes" id="UP000217141"/>
    </source>
</evidence>
<dbReference type="AlphaFoldDB" id="A0A249MVS3"/>
<protein>
    <submittedName>
        <fullName evidence="1">Uncharacterized protein</fullName>
    </submittedName>
</protein>
<accession>A0A249MVS3</accession>
<dbReference type="RefSeq" id="WP_095687164.1">
    <property type="nucleotide sequence ID" value="NZ_CP022745.1"/>
</dbReference>
<dbReference type="EMBL" id="CP022745">
    <property type="protein sequence ID" value="ASY45382.1"/>
    <property type="molecule type" value="Genomic_DNA"/>
</dbReference>
<gene>
    <name evidence="1" type="ORF">CJD35_13765</name>
</gene>
<proteinExistence type="predicted"/>
<sequence>MTKFIRIRQAIIDLRLHVAAWLVGNNGMIKNVAIGKNGAGVYLKSGQTTYVSQVDIHCMKCGFFVEQQSHLIVGDRVKILPFNGEEP</sequence>
<reference evidence="1 2" key="1">
    <citation type="submission" date="2017-08" db="EMBL/GenBank/DDBJ databases">
        <title>Whole Genome Sequence of Sphingobium hydrophobicum C1: Insights into Adaption to the Electronic-waste Contaminated Sediment.</title>
        <authorList>
            <person name="Song D."/>
            <person name="Chen X."/>
            <person name="Xu M."/>
        </authorList>
    </citation>
    <scope>NUCLEOTIDE SEQUENCE [LARGE SCALE GENOMIC DNA]</scope>
    <source>
        <strain evidence="1 2">C1</strain>
    </source>
</reference>
<evidence type="ECO:0000313" key="1">
    <source>
        <dbReference type="EMBL" id="ASY45382.1"/>
    </source>
</evidence>
<dbReference type="KEGG" id="shyd:CJD35_13765"/>
<dbReference type="Proteomes" id="UP000217141">
    <property type="component" value="Chromosome I"/>
</dbReference>
<organism evidence="1 2">
    <name type="scientific">Sphingobium xenophagum</name>
    <dbReference type="NCBI Taxonomy" id="121428"/>
    <lineage>
        <taxon>Bacteria</taxon>
        <taxon>Pseudomonadati</taxon>
        <taxon>Pseudomonadota</taxon>
        <taxon>Alphaproteobacteria</taxon>
        <taxon>Sphingomonadales</taxon>
        <taxon>Sphingomonadaceae</taxon>
        <taxon>Sphingobium</taxon>
    </lineage>
</organism>